<dbReference type="InterPro" id="IPR013830">
    <property type="entry name" value="SGNH_hydro"/>
</dbReference>
<dbReference type="InterPro" id="IPR036514">
    <property type="entry name" value="SGNH_hydro_sf"/>
</dbReference>
<keyword evidence="1" id="KW-0732">Signal</keyword>
<dbReference type="STRING" id="651661.SAMN05660293_02760"/>
<name>A0A1T5ETX3_9BACT</name>
<dbReference type="AlphaFoldDB" id="A0A1T5ETX3"/>
<feature type="domain" description="SGNH hydrolase-type esterase" evidence="2">
    <location>
        <begin position="45"/>
        <end position="222"/>
    </location>
</feature>
<dbReference type="Pfam" id="PF13472">
    <property type="entry name" value="Lipase_GDSL_2"/>
    <property type="match status" value="1"/>
</dbReference>
<dbReference type="SUPFAM" id="SSF52266">
    <property type="entry name" value="SGNH hydrolase"/>
    <property type="match status" value="1"/>
</dbReference>
<accession>A0A1T5ETX3</accession>
<evidence type="ECO:0000313" key="4">
    <source>
        <dbReference type="Proteomes" id="UP000190897"/>
    </source>
</evidence>
<feature type="chain" id="PRO_5012007233" evidence="1">
    <location>
        <begin position="28"/>
        <end position="409"/>
    </location>
</feature>
<proteinExistence type="predicted"/>
<dbReference type="RefSeq" id="WP_082215212.1">
    <property type="nucleotide sequence ID" value="NZ_FUZA01000002.1"/>
</dbReference>
<keyword evidence="4" id="KW-1185">Reference proteome</keyword>
<evidence type="ECO:0000259" key="2">
    <source>
        <dbReference type="Pfam" id="PF13472"/>
    </source>
</evidence>
<evidence type="ECO:0000256" key="1">
    <source>
        <dbReference type="SAM" id="SignalP"/>
    </source>
</evidence>
<protein>
    <submittedName>
        <fullName evidence="3">GDSL-like Lipase/Acylhydrolase family protein</fullName>
    </submittedName>
</protein>
<gene>
    <name evidence="3" type="ORF">SAMN05660293_02760</name>
</gene>
<evidence type="ECO:0000313" key="3">
    <source>
        <dbReference type="EMBL" id="SKB87425.1"/>
    </source>
</evidence>
<dbReference type="Gene3D" id="3.40.50.1110">
    <property type="entry name" value="SGNH hydrolase"/>
    <property type="match status" value="1"/>
</dbReference>
<dbReference type="PANTHER" id="PTHR30383:SF5">
    <property type="entry name" value="SGNH HYDROLASE-TYPE ESTERASE DOMAIN-CONTAINING PROTEIN"/>
    <property type="match status" value="1"/>
</dbReference>
<dbReference type="PANTHER" id="PTHR30383">
    <property type="entry name" value="THIOESTERASE 1/PROTEASE 1/LYSOPHOSPHOLIPASE L1"/>
    <property type="match status" value="1"/>
</dbReference>
<dbReference type="GO" id="GO:0004622">
    <property type="term" value="F:phosphatidylcholine lysophospholipase activity"/>
    <property type="evidence" value="ECO:0007669"/>
    <property type="project" value="TreeGrafter"/>
</dbReference>
<dbReference type="Proteomes" id="UP000190897">
    <property type="component" value="Unassembled WGS sequence"/>
</dbReference>
<dbReference type="InterPro" id="IPR051532">
    <property type="entry name" value="Ester_Hydrolysis_Enzymes"/>
</dbReference>
<reference evidence="4" key="1">
    <citation type="submission" date="2017-02" db="EMBL/GenBank/DDBJ databases">
        <authorList>
            <person name="Varghese N."/>
            <person name="Submissions S."/>
        </authorList>
    </citation>
    <scope>NUCLEOTIDE SEQUENCE [LARGE SCALE GENOMIC DNA]</scope>
    <source>
        <strain evidence="4">DSM 22270</strain>
    </source>
</reference>
<organism evidence="3 4">
    <name type="scientific">Dyadobacter psychrophilus</name>
    <dbReference type="NCBI Taxonomy" id="651661"/>
    <lineage>
        <taxon>Bacteria</taxon>
        <taxon>Pseudomonadati</taxon>
        <taxon>Bacteroidota</taxon>
        <taxon>Cytophagia</taxon>
        <taxon>Cytophagales</taxon>
        <taxon>Spirosomataceae</taxon>
        <taxon>Dyadobacter</taxon>
    </lineage>
</organism>
<keyword evidence="3" id="KW-0378">Hydrolase</keyword>
<dbReference type="EMBL" id="FUZA01000002">
    <property type="protein sequence ID" value="SKB87425.1"/>
    <property type="molecule type" value="Genomic_DNA"/>
</dbReference>
<sequence>MRKTRVAAVFGYILFLFSTLPIPSASAQTKSNEAFTLKDGDRVVFLGNSIFENDFQYGYLELALTTRFADKGVTFRNLGWTGDNVWGEARSTYTNPPTPYEHLMEDITKTQPTVVFLGYGGVEAQDGRAGVPHFKEGLNKLLDKIEELGAKAVLLSTIPVVSSDTAQRIDQRNADLELYSKAISEVASQRNKQFIDIYNPILNTSKKESIIENTVHLNELGYYYLATTLEKALGLDAAKATTGITMSNNKAEVSNGRSLTPDEEGVLAKFAVDNKYLPLPSPKSASWIVDNARIVRISGLKKGYYTLVSENNQVASASAKEWEKGVEIKQGPQFAQVAEIRNMILKKNELHFFQYRPLNQTYIIGFRRYEQGRHVKGLEEQNILIKWLEGQIILNSEPKEVVYELRKMD</sequence>
<feature type="signal peptide" evidence="1">
    <location>
        <begin position="1"/>
        <end position="27"/>
    </location>
</feature>
<dbReference type="OrthoDB" id="9774205at2"/>